<organism evidence="1 2">
    <name type="scientific">Puccinia sorghi</name>
    <dbReference type="NCBI Taxonomy" id="27349"/>
    <lineage>
        <taxon>Eukaryota</taxon>
        <taxon>Fungi</taxon>
        <taxon>Dikarya</taxon>
        <taxon>Basidiomycota</taxon>
        <taxon>Pucciniomycotina</taxon>
        <taxon>Pucciniomycetes</taxon>
        <taxon>Pucciniales</taxon>
        <taxon>Pucciniaceae</taxon>
        <taxon>Puccinia</taxon>
    </lineage>
</organism>
<accession>A0A0L6U833</accession>
<evidence type="ECO:0000313" key="2">
    <source>
        <dbReference type="Proteomes" id="UP000037035"/>
    </source>
</evidence>
<dbReference type="VEuPathDB" id="FungiDB:VP01_96g1"/>
<dbReference type="EMBL" id="LAVV01015381">
    <property type="protein sequence ID" value="KNZ43925.1"/>
    <property type="molecule type" value="Genomic_DNA"/>
</dbReference>
<protein>
    <submittedName>
        <fullName evidence="1">Uncharacterized protein</fullName>
    </submittedName>
</protein>
<comment type="caution">
    <text evidence="1">The sequence shown here is derived from an EMBL/GenBank/DDBJ whole genome shotgun (WGS) entry which is preliminary data.</text>
</comment>
<dbReference type="Proteomes" id="UP000037035">
    <property type="component" value="Unassembled WGS sequence"/>
</dbReference>
<evidence type="ECO:0000313" key="1">
    <source>
        <dbReference type="EMBL" id="KNZ43925.1"/>
    </source>
</evidence>
<dbReference type="OrthoDB" id="1678617at2759"/>
<keyword evidence="2" id="KW-1185">Reference proteome</keyword>
<reference evidence="1 2" key="1">
    <citation type="submission" date="2015-08" db="EMBL/GenBank/DDBJ databases">
        <title>Next Generation Sequencing and Analysis of the Genome of Puccinia sorghi L Schw, the Causal Agent of Maize Common Rust.</title>
        <authorList>
            <person name="Rochi L."/>
            <person name="Burguener G."/>
            <person name="Darino M."/>
            <person name="Turjanski A."/>
            <person name="Kreff E."/>
            <person name="Dieguez M.J."/>
            <person name="Sacco F."/>
        </authorList>
    </citation>
    <scope>NUCLEOTIDE SEQUENCE [LARGE SCALE GENOMIC DNA]</scope>
    <source>
        <strain evidence="1 2">RO10H11247</strain>
    </source>
</reference>
<feature type="non-terminal residue" evidence="1">
    <location>
        <position position="1"/>
    </location>
</feature>
<proteinExistence type="predicted"/>
<dbReference type="AlphaFoldDB" id="A0A0L6U833"/>
<sequence length="60" mass="6709">VCFSQVKSHLRRTQGLVNASDPIWVIRSTTHSVVSPDLCHELYRHAGYNCPCSTNDHASI</sequence>
<name>A0A0L6U833_9BASI</name>
<gene>
    <name evidence="1" type="ORF">VP01_96g1</name>
</gene>